<name>A0ABV9ENF7_9ACTN</name>
<accession>A0ABV9ENF7</accession>
<evidence type="ECO:0000259" key="1">
    <source>
        <dbReference type="Pfam" id="PF00652"/>
    </source>
</evidence>
<keyword evidence="3" id="KW-1185">Reference proteome</keyword>
<dbReference type="CDD" id="cd00161">
    <property type="entry name" value="beta-trefoil_Ricin-like"/>
    <property type="match status" value="1"/>
</dbReference>
<dbReference type="Proteomes" id="UP001595891">
    <property type="component" value="Unassembled WGS sequence"/>
</dbReference>
<sequence length="60" mass="6098">MRSRRRTAFGSVAGAAMLVAGGTITNGAGGLCLDANGTANTAGVIIRTCDGRATQRWTRS</sequence>
<proteinExistence type="predicted"/>
<dbReference type="RefSeq" id="WP_262844856.1">
    <property type="nucleotide sequence ID" value="NZ_JANZYP010000034.1"/>
</dbReference>
<dbReference type="SUPFAM" id="SSF50370">
    <property type="entry name" value="Ricin B-like lectins"/>
    <property type="match status" value="1"/>
</dbReference>
<evidence type="ECO:0000313" key="3">
    <source>
        <dbReference type="Proteomes" id="UP001595891"/>
    </source>
</evidence>
<dbReference type="InterPro" id="IPR035992">
    <property type="entry name" value="Ricin_B-like_lectins"/>
</dbReference>
<protein>
    <submittedName>
        <fullName evidence="2">RICIN domain-containing protein</fullName>
    </submittedName>
</protein>
<dbReference type="Gene3D" id="2.80.10.50">
    <property type="match status" value="1"/>
</dbReference>
<reference evidence="3" key="1">
    <citation type="journal article" date="2019" name="Int. J. Syst. Evol. Microbiol.">
        <title>The Global Catalogue of Microorganisms (GCM) 10K type strain sequencing project: providing services to taxonomists for standard genome sequencing and annotation.</title>
        <authorList>
            <consortium name="The Broad Institute Genomics Platform"/>
            <consortium name="The Broad Institute Genome Sequencing Center for Infectious Disease"/>
            <person name="Wu L."/>
            <person name="Ma J."/>
        </authorList>
    </citation>
    <scope>NUCLEOTIDE SEQUENCE [LARGE SCALE GENOMIC DNA]</scope>
    <source>
        <strain evidence="3">CCUG 49560</strain>
    </source>
</reference>
<comment type="caution">
    <text evidence="2">The sequence shown here is derived from an EMBL/GenBank/DDBJ whole genome shotgun (WGS) entry which is preliminary data.</text>
</comment>
<evidence type="ECO:0000313" key="2">
    <source>
        <dbReference type="EMBL" id="MFC4591191.1"/>
    </source>
</evidence>
<feature type="domain" description="Ricin B lectin" evidence="1">
    <location>
        <begin position="22"/>
        <end position="58"/>
    </location>
</feature>
<dbReference type="EMBL" id="JBHSFN010000030">
    <property type="protein sequence ID" value="MFC4591191.1"/>
    <property type="molecule type" value="Genomic_DNA"/>
</dbReference>
<gene>
    <name evidence="2" type="ORF">ACFO8L_34210</name>
</gene>
<dbReference type="PROSITE" id="PS50231">
    <property type="entry name" value="RICIN_B_LECTIN"/>
    <property type="match status" value="1"/>
</dbReference>
<dbReference type="InterPro" id="IPR000772">
    <property type="entry name" value="Ricin_B_lectin"/>
</dbReference>
<organism evidence="2 3">
    <name type="scientific">Sphaerisporangium corydalis</name>
    <dbReference type="NCBI Taxonomy" id="1441875"/>
    <lineage>
        <taxon>Bacteria</taxon>
        <taxon>Bacillati</taxon>
        <taxon>Actinomycetota</taxon>
        <taxon>Actinomycetes</taxon>
        <taxon>Streptosporangiales</taxon>
        <taxon>Streptosporangiaceae</taxon>
        <taxon>Sphaerisporangium</taxon>
    </lineage>
</organism>
<dbReference type="Pfam" id="PF00652">
    <property type="entry name" value="Ricin_B_lectin"/>
    <property type="match status" value="1"/>
</dbReference>